<evidence type="ECO:0000313" key="1">
    <source>
        <dbReference type="EMBL" id="TPX49678.1"/>
    </source>
</evidence>
<gene>
    <name evidence="1" type="ORF">SeLEV6574_g01324</name>
</gene>
<comment type="caution">
    <text evidence="1">The sequence shown here is derived from an EMBL/GenBank/DDBJ whole genome shotgun (WGS) entry which is preliminary data.</text>
</comment>
<dbReference type="EMBL" id="QEAM01000029">
    <property type="protein sequence ID" value="TPX49678.1"/>
    <property type="molecule type" value="Genomic_DNA"/>
</dbReference>
<evidence type="ECO:0000313" key="2">
    <source>
        <dbReference type="Proteomes" id="UP000320475"/>
    </source>
</evidence>
<accession>A0A507DFL0</accession>
<protein>
    <submittedName>
        <fullName evidence="1">Uncharacterized protein</fullName>
    </submittedName>
</protein>
<proteinExistence type="predicted"/>
<dbReference type="AlphaFoldDB" id="A0A507DFL0"/>
<sequence>MTFTLDRIRLGAQIKPQKRLKATPCALELSALLTCWRAAMSSATSGSQGTLNAIQSCSEASTALLKCSHTQNATRGRGTASLSEMNTLLRQVKKGKRL</sequence>
<dbReference type="Proteomes" id="UP000320475">
    <property type="component" value="Unassembled WGS sequence"/>
</dbReference>
<reference evidence="1 2" key="1">
    <citation type="journal article" date="2019" name="Sci. Rep.">
        <title>Comparative genomics of chytrid fungi reveal insights into the obligate biotrophic and pathogenic lifestyle of Synchytrium endobioticum.</title>
        <authorList>
            <person name="van de Vossenberg B.T.L.H."/>
            <person name="Warris S."/>
            <person name="Nguyen H.D.T."/>
            <person name="van Gent-Pelzer M.P.E."/>
            <person name="Joly D.L."/>
            <person name="van de Geest H.C."/>
            <person name="Bonants P.J.M."/>
            <person name="Smith D.S."/>
            <person name="Levesque C.A."/>
            <person name="van der Lee T.A.J."/>
        </authorList>
    </citation>
    <scope>NUCLEOTIDE SEQUENCE [LARGE SCALE GENOMIC DNA]</scope>
    <source>
        <strain evidence="1 2">LEV6574</strain>
    </source>
</reference>
<organism evidence="1 2">
    <name type="scientific">Synchytrium endobioticum</name>
    <dbReference type="NCBI Taxonomy" id="286115"/>
    <lineage>
        <taxon>Eukaryota</taxon>
        <taxon>Fungi</taxon>
        <taxon>Fungi incertae sedis</taxon>
        <taxon>Chytridiomycota</taxon>
        <taxon>Chytridiomycota incertae sedis</taxon>
        <taxon>Chytridiomycetes</taxon>
        <taxon>Synchytriales</taxon>
        <taxon>Synchytriaceae</taxon>
        <taxon>Synchytrium</taxon>
    </lineage>
</organism>
<dbReference type="OrthoDB" id="2210at2759"/>
<name>A0A507DFL0_9FUNG</name>